<feature type="transmembrane region" description="Helical" evidence="4">
    <location>
        <begin position="12"/>
        <end position="29"/>
    </location>
</feature>
<organism evidence="7 8">
    <name type="scientific">Candidatus Staskawiczbacteria bacterium RIFCSPLOWO2_01_FULL_38_12b</name>
    <dbReference type="NCBI Taxonomy" id="1802214"/>
    <lineage>
        <taxon>Bacteria</taxon>
        <taxon>Candidatus Staskawicziibacteriota</taxon>
    </lineage>
</organism>
<dbReference type="InterPro" id="IPR036615">
    <property type="entry name" value="Mur_ligase_C_dom_sf"/>
</dbReference>
<evidence type="ECO:0000256" key="2">
    <source>
        <dbReference type="ARBA" id="ARBA00022741"/>
    </source>
</evidence>
<evidence type="ECO:0000259" key="5">
    <source>
        <dbReference type="Pfam" id="PF02875"/>
    </source>
</evidence>
<proteinExistence type="predicted"/>
<dbReference type="InterPro" id="IPR036565">
    <property type="entry name" value="Mur-like_cat_sf"/>
</dbReference>
<dbReference type="InterPro" id="IPR013221">
    <property type="entry name" value="Mur_ligase_cen"/>
</dbReference>
<feature type="domain" description="Mur ligase central" evidence="6">
    <location>
        <begin position="185"/>
        <end position="382"/>
    </location>
</feature>
<evidence type="ECO:0000313" key="8">
    <source>
        <dbReference type="Proteomes" id="UP000176774"/>
    </source>
</evidence>
<evidence type="ECO:0000313" key="7">
    <source>
        <dbReference type="EMBL" id="OGZ74038.1"/>
    </source>
</evidence>
<dbReference type="AlphaFoldDB" id="A0A1G2IIN2"/>
<dbReference type="PANTHER" id="PTHR43024">
    <property type="entry name" value="UDP-N-ACETYLMURAMOYL-TRIPEPTIDE--D-ALANYL-D-ALANINE LIGASE"/>
    <property type="match status" value="1"/>
</dbReference>
<protein>
    <submittedName>
        <fullName evidence="7">Uncharacterized protein</fullName>
    </submittedName>
</protein>
<feature type="transmembrane region" description="Helical" evidence="4">
    <location>
        <begin position="73"/>
        <end position="93"/>
    </location>
</feature>
<dbReference type="STRING" id="1802214.A2908_02155"/>
<gene>
    <name evidence="7" type="ORF">A2908_02155</name>
</gene>
<name>A0A1G2IIN2_9BACT</name>
<evidence type="ECO:0000259" key="6">
    <source>
        <dbReference type="Pfam" id="PF08245"/>
    </source>
</evidence>
<evidence type="ECO:0000256" key="1">
    <source>
        <dbReference type="ARBA" id="ARBA00022598"/>
    </source>
</evidence>
<keyword evidence="3" id="KW-0067">ATP-binding</keyword>
<sequence length="541" mass="61113">MSFLITLLCFFWFARTIKFVLFWIFLWQLKSYHTGRFLDHFRTHKGKKIFFNGLFIAKLILLMLLFINYYLALYVLLLVYVAEFAMFGLAIIKKQYKKPVFTSKTIFLTIVASLDVIFYLFFSYVYIKNTFWFLFLILIYDIFTPLIVSVIVLFFQPFFVMARNNILKKAKKKISQYKNVTVIGITGSYGKTSTKEFLTTILSQRFNVLATADHQNSEIGIAKTILEKLNIGHEIFIVEMGAYNKGGIKLLCNMVKPSIGIVTGVNEQHLSTFGSLDNLLSAEGGRELVDALQKHGLIILNGENAFCVDLYKNIYKINNTVGKQIYTIGKNKIDSDIWTEDIVVEKNSVSFIARTKEKELAHIKVSVPGKQYVQNILGAILIAREFGMTLEQITRACQNIKPEQAGIALKKGVHGIEIIDASYSSNPDGVMADLEYLNIFKGKKVIVMPCLIELGSKSAVIHYQIGKKIAKTCDLAIITTKERFGDLKRGAMENGMQESAILLCDNPDEVLAHITTNCKEGDAVLLEGRVPNKLITLLGKV</sequence>
<accession>A0A1G2IIN2</accession>
<feature type="domain" description="Mur ligase C-terminal" evidence="5">
    <location>
        <begin position="411"/>
        <end position="528"/>
    </location>
</feature>
<evidence type="ECO:0000256" key="3">
    <source>
        <dbReference type="ARBA" id="ARBA00022840"/>
    </source>
</evidence>
<feature type="transmembrane region" description="Helical" evidence="4">
    <location>
        <begin position="49"/>
        <end position="67"/>
    </location>
</feature>
<keyword evidence="4" id="KW-0812">Transmembrane</keyword>
<dbReference type="Pfam" id="PF08245">
    <property type="entry name" value="Mur_ligase_M"/>
    <property type="match status" value="1"/>
</dbReference>
<dbReference type="GO" id="GO:0005524">
    <property type="term" value="F:ATP binding"/>
    <property type="evidence" value="ECO:0007669"/>
    <property type="project" value="UniProtKB-KW"/>
</dbReference>
<dbReference type="InterPro" id="IPR051046">
    <property type="entry name" value="MurCDEF_CellWall_CoF430Synth"/>
</dbReference>
<evidence type="ECO:0000256" key="4">
    <source>
        <dbReference type="SAM" id="Phobius"/>
    </source>
</evidence>
<dbReference type="Gene3D" id="3.90.190.20">
    <property type="entry name" value="Mur ligase, C-terminal domain"/>
    <property type="match status" value="1"/>
</dbReference>
<keyword evidence="1" id="KW-0436">Ligase</keyword>
<dbReference type="Proteomes" id="UP000176774">
    <property type="component" value="Unassembled WGS sequence"/>
</dbReference>
<comment type="caution">
    <text evidence="7">The sequence shown here is derived from an EMBL/GenBank/DDBJ whole genome shotgun (WGS) entry which is preliminary data.</text>
</comment>
<dbReference type="Gene3D" id="3.40.1190.10">
    <property type="entry name" value="Mur-like, catalytic domain"/>
    <property type="match status" value="1"/>
</dbReference>
<dbReference type="Pfam" id="PF02875">
    <property type="entry name" value="Mur_ligase_C"/>
    <property type="match status" value="1"/>
</dbReference>
<keyword evidence="4" id="KW-0472">Membrane</keyword>
<reference evidence="7 8" key="1">
    <citation type="journal article" date="2016" name="Nat. Commun.">
        <title>Thousands of microbial genomes shed light on interconnected biogeochemical processes in an aquifer system.</title>
        <authorList>
            <person name="Anantharaman K."/>
            <person name="Brown C.T."/>
            <person name="Hug L.A."/>
            <person name="Sharon I."/>
            <person name="Castelle C.J."/>
            <person name="Probst A.J."/>
            <person name="Thomas B.C."/>
            <person name="Singh A."/>
            <person name="Wilkins M.J."/>
            <person name="Karaoz U."/>
            <person name="Brodie E.L."/>
            <person name="Williams K.H."/>
            <person name="Hubbard S.S."/>
            <person name="Banfield J.F."/>
        </authorList>
    </citation>
    <scope>NUCLEOTIDE SEQUENCE [LARGE SCALE GENOMIC DNA]</scope>
</reference>
<dbReference type="InterPro" id="IPR004101">
    <property type="entry name" value="Mur_ligase_C"/>
</dbReference>
<dbReference type="SUPFAM" id="SSF53244">
    <property type="entry name" value="MurD-like peptide ligases, peptide-binding domain"/>
    <property type="match status" value="1"/>
</dbReference>
<dbReference type="GO" id="GO:0016881">
    <property type="term" value="F:acid-amino acid ligase activity"/>
    <property type="evidence" value="ECO:0007669"/>
    <property type="project" value="InterPro"/>
</dbReference>
<dbReference type="PANTHER" id="PTHR43024:SF1">
    <property type="entry name" value="UDP-N-ACETYLMURAMOYL-TRIPEPTIDE--D-ALANYL-D-ALANINE LIGASE"/>
    <property type="match status" value="1"/>
</dbReference>
<feature type="transmembrane region" description="Helical" evidence="4">
    <location>
        <begin position="105"/>
        <end position="127"/>
    </location>
</feature>
<keyword evidence="4" id="KW-1133">Transmembrane helix</keyword>
<dbReference type="EMBL" id="MHPA01000003">
    <property type="protein sequence ID" value="OGZ74038.1"/>
    <property type="molecule type" value="Genomic_DNA"/>
</dbReference>
<dbReference type="SUPFAM" id="SSF53623">
    <property type="entry name" value="MurD-like peptide ligases, catalytic domain"/>
    <property type="match status" value="1"/>
</dbReference>
<keyword evidence="2" id="KW-0547">Nucleotide-binding</keyword>
<feature type="transmembrane region" description="Helical" evidence="4">
    <location>
        <begin position="133"/>
        <end position="162"/>
    </location>
</feature>